<dbReference type="Gene3D" id="3.90.1470.10">
    <property type="entry name" value="thrh gene product, domain 2"/>
    <property type="match status" value="1"/>
</dbReference>
<dbReference type="AlphaFoldDB" id="A0A7T0G434"/>
<dbReference type="GO" id="GO:0036424">
    <property type="term" value="F:L-phosphoserine phosphatase activity"/>
    <property type="evidence" value="ECO:0007669"/>
    <property type="project" value="TreeGrafter"/>
</dbReference>
<dbReference type="NCBIfam" id="TIGR02137">
    <property type="entry name" value="HSK-PSP"/>
    <property type="match status" value="1"/>
</dbReference>
<evidence type="ECO:0000256" key="8">
    <source>
        <dbReference type="ARBA" id="ARBA00048138"/>
    </source>
</evidence>
<keyword evidence="6" id="KW-0460">Magnesium</keyword>
<feature type="binding site" evidence="11">
    <location>
        <position position="45"/>
    </location>
    <ligand>
        <name>substrate</name>
    </ligand>
</feature>
<feature type="binding site" evidence="12">
    <location>
        <position position="6"/>
    </location>
    <ligand>
        <name>Mg(2+)</name>
        <dbReference type="ChEBI" id="CHEBI:18420"/>
    </ligand>
</feature>
<keyword evidence="7" id="KW-0718">Serine biosynthesis</keyword>
<dbReference type="InterPro" id="IPR011863">
    <property type="entry name" value="HSK-PSP"/>
</dbReference>
<evidence type="ECO:0000256" key="11">
    <source>
        <dbReference type="PIRSR" id="PIRSR611863-2"/>
    </source>
</evidence>
<dbReference type="SUPFAM" id="SSF56784">
    <property type="entry name" value="HAD-like"/>
    <property type="match status" value="1"/>
</dbReference>
<evidence type="ECO:0000256" key="2">
    <source>
        <dbReference type="ARBA" id="ARBA00012640"/>
    </source>
</evidence>
<accession>A0A7T0G434</accession>
<keyword evidence="4" id="KW-0479">Metal-binding</keyword>
<gene>
    <name evidence="13" type="primary">thrH</name>
    <name evidence="13" type="ORF">G3M78_11365</name>
</gene>
<evidence type="ECO:0000256" key="4">
    <source>
        <dbReference type="ARBA" id="ARBA00022723"/>
    </source>
</evidence>
<comment type="catalytic activity">
    <reaction evidence="8">
        <text>O-phospho-L-serine + H2O = L-serine + phosphate</text>
        <dbReference type="Rhea" id="RHEA:21208"/>
        <dbReference type="ChEBI" id="CHEBI:15377"/>
        <dbReference type="ChEBI" id="CHEBI:33384"/>
        <dbReference type="ChEBI" id="CHEBI:43474"/>
        <dbReference type="ChEBI" id="CHEBI:57524"/>
        <dbReference type="EC" id="3.1.3.3"/>
    </reaction>
</comment>
<dbReference type="Gene3D" id="3.40.50.1000">
    <property type="entry name" value="HAD superfamily/HAD-like"/>
    <property type="match status" value="1"/>
</dbReference>
<dbReference type="InterPro" id="IPR036412">
    <property type="entry name" value="HAD-like_sf"/>
</dbReference>
<evidence type="ECO:0000313" key="14">
    <source>
        <dbReference type="Proteomes" id="UP000594464"/>
    </source>
</evidence>
<feature type="binding site" evidence="11">
    <location>
        <position position="154"/>
    </location>
    <ligand>
        <name>substrate</name>
    </ligand>
</feature>
<dbReference type="GO" id="GO:0006564">
    <property type="term" value="P:L-serine biosynthetic process"/>
    <property type="evidence" value="ECO:0007669"/>
    <property type="project" value="UniProtKB-KW"/>
</dbReference>
<keyword evidence="3" id="KW-0028">Amino-acid biosynthesis</keyword>
<feature type="active site" description="Proton donor" evidence="10">
    <location>
        <position position="8"/>
    </location>
</feature>
<feature type="active site" description="Nucleophile" evidence="10">
    <location>
        <position position="6"/>
    </location>
</feature>
<evidence type="ECO:0000256" key="12">
    <source>
        <dbReference type="PIRSR" id="PIRSR611863-3"/>
    </source>
</evidence>
<reference evidence="14" key="1">
    <citation type="submission" date="2020-02" db="EMBL/GenBank/DDBJ databases">
        <title>Genomic and physiological characterization of two novel Nitrospinaceae genera.</title>
        <authorList>
            <person name="Mueller A.J."/>
            <person name="Jung M.-Y."/>
            <person name="Strachan C.R."/>
            <person name="Herbold C.W."/>
            <person name="Kirkegaard R.H."/>
            <person name="Daims H."/>
        </authorList>
    </citation>
    <scope>NUCLEOTIDE SEQUENCE [LARGE SCALE GENOMIC DNA]</scope>
</reference>
<dbReference type="PANTHER" id="PTHR43344">
    <property type="entry name" value="PHOSPHOSERINE PHOSPHATASE"/>
    <property type="match status" value="1"/>
</dbReference>
<dbReference type="Proteomes" id="UP000594464">
    <property type="component" value="Chromosome"/>
</dbReference>
<dbReference type="GO" id="GO:0000287">
    <property type="term" value="F:magnesium ion binding"/>
    <property type="evidence" value="ECO:0007669"/>
    <property type="project" value="TreeGrafter"/>
</dbReference>
<evidence type="ECO:0000256" key="10">
    <source>
        <dbReference type="PIRSR" id="PIRSR611863-1"/>
    </source>
</evidence>
<dbReference type="InterPro" id="IPR023214">
    <property type="entry name" value="HAD_sf"/>
</dbReference>
<feature type="binding site" evidence="11">
    <location>
        <position position="132"/>
    </location>
    <ligand>
        <name>substrate</name>
    </ligand>
</feature>
<name>A0A7T0G434_9BACT</name>
<feature type="binding site" evidence="11">
    <location>
        <begin position="89"/>
        <end position="90"/>
    </location>
    <ligand>
        <name>substrate</name>
    </ligand>
</feature>
<feature type="binding site" evidence="12">
    <location>
        <position position="8"/>
    </location>
    <ligand>
        <name>Mg(2+)</name>
        <dbReference type="ChEBI" id="CHEBI:18420"/>
    </ligand>
</feature>
<dbReference type="GO" id="GO:0005737">
    <property type="term" value="C:cytoplasm"/>
    <property type="evidence" value="ECO:0007669"/>
    <property type="project" value="TreeGrafter"/>
</dbReference>
<proteinExistence type="predicted"/>
<evidence type="ECO:0000256" key="3">
    <source>
        <dbReference type="ARBA" id="ARBA00022605"/>
    </source>
</evidence>
<comment type="catalytic activity">
    <reaction evidence="9">
        <text>O-phospho-D-serine + H2O = D-serine + phosphate</text>
        <dbReference type="Rhea" id="RHEA:24873"/>
        <dbReference type="ChEBI" id="CHEBI:15377"/>
        <dbReference type="ChEBI" id="CHEBI:35247"/>
        <dbReference type="ChEBI" id="CHEBI:43474"/>
        <dbReference type="ChEBI" id="CHEBI:58680"/>
        <dbReference type="EC" id="3.1.3.3"/>
    </reaction>
</comment>
<dbReference type="PANTHER" id="PTHR43344:SF2">
    <property type="entry name" value="PHOSPHOSERINE PHOSPHATASE"/>
    <property type="match status" value="1"/>
</dbReference>
<sequence>MIACLDLEGVLVPEVWVKFAEKTGIEELKLTTRDIPVYDDLMAGRLEILKKHNLKLDDIQNVIRDIEPLPGAKDFLDWLKTEFQVVILSDTFYQFAGPLMAQLNYPTLFCHELIIDDQGAVSGYQLRIEDGKTKAVAAFQSLNFQVIAAGDSYNDTGMLGQAEAGILFCPPDNVIAEFPQYPVTRNYEEFTKTFKDKKREVLAMKR</sequence>
<feature type="binding site" evidence="12">
    <location>
        <position position="151"/>
    </location>
    <ligand>
        <name>Mg(2+)</name>
        <dbReference type="ChEBI" id="CHEBI:18420"/>
    </ligand>
</feature>
<dbReference type="GO" id="GO:0016740">
    <property type="term" value="F:transferase activity"/>
    <property type="evidence" value="ECO:0007669"/>
    <property type="project" value="UniProtKB-KW"/>
</dbReference>
<evidence type="ECO:0000256" key="6">
    <source>
        <dbReference type="ARBA" id="ARBA00022842"/>
    </source>
</evidence>
<comment type="pathway">
    <text evidence="1">Amino-acid biosynthesis; L-serine biosynthesis; L-serine from 3-phospho-D-glycerate: step 3/3.</text>
</comment>
<dbReference type="Pfam" id="PF00702">
    <property type="entry name" value="Hydrolase"/>
    <property type="match status" value="1"/>
</dbReference>
<keyword evidence="5" id="KW-0378">Hydrolase</keyword>
<feature type="binding site" evidence="11">
    <location>
        <position position="14"/>
    </location>
    <ligand>
        <name>substrate</name>
    </ligand>
</feature>
<dbReference type="InterPro" id="IPR050582">
    <property type="entry name" value="HAD-like_SerB"/>
</dbReference>
<dbReference type="EC" id="3.1.3.3" evidence="2"/>
<evidence type="ECO:0000313" key="13">
    <source>
        <dbReference type="EMBL" id="QPJ65959.1"/>
    </source>
</evidence>
<protein>
    <recommendedName>
        <fullName evidence="2">phosphoserine phosphatase</fullName>
        <ecNumber evidence="2">3.1.3.3</ecNumber>
    </recommendedName>
</protein>
<evidence type="ECO:0000256" key="7">
    <source>
        <dbReference type="ARBA" id="ARBA00023299"/>
    </source>
</evidence>
<organism evidence="13 14">
    <name type="scientific">Candidatus Nitrohelix vancouverensis</name>
    <dbReference type="NCBI Taxonomy" id="2705534"/>
    <lineage>
        <taxon>Bacteria</taxon>
        <taxon>Pseudomonadati</taxon>
        <taxon>Nitrospinota/Tectimicrobiota group</taxon>
        <taxon>Nitrospinota</taxon>
        <taxon>Nitrospinia</taxon>
        <taxon>Nitrospinales</taxon>
        <taxon>Nitrospinaceae</taxon>
        <taxon>Candidatus Nitrohelix</taxon>
    </lineage>
</organism>
<evidence type="ECO:0000256" key="9">
    <source>
        <dbReference type="ARBA" id="ARBA00048523"/>
    </source>
</evidence>
<comment type="cofactor">
    <cofactor evidence="12">
        <name>Mg(2+)</name>
        <dbReference type="ChEBI" id="CHEBI:18420"/>
    </cofactor>
    <text evidence="12">Binds 1 Mg(2+) ion per subunit.</text>
</comment>
<dbReference type="NCBIfam" id="NF010109">
    <property type="entry name" value="PRK13582.1"/>
    <property type="match status" value="1"/>
</dbReference>
<evidence type="ECO:0000256" key="1">
    <source>
        <dbReference type="ARBA" id="ARBA00005135"/>
    </source>
</evidence>
<dbReference type="EMBL" id="CP048620">
    <property type="protein sequence ID" value="QPJ65959.1"/>
    <property type="molecule type" value="Genomic_DNA"/>
</dbReference>
<evidence type="ECO:0000256" key="5">
    <source>
        <dbReference type="ARBA" id="ARBA00022801"/>
    </source>
</evidence>
<keyword evidence="13" id="KW-0808">Transferase</keyword>
<dbReference type="KEGG" id="nva:G3M78_11365"/>